<keyword evidence="2" id="KW-1185">Reference proteome</keyword>
<dbReference type="OrthoDB" id="76567at2759"/>
<dbReference type="AlphaFoldDB" id="A0A8J8WLJ7"/>
<evidence type="ECO:0000313" key="2">
    <source>
        <dbReference type="Proteomes" id="UP000631181"/>
    </source>
</evidence>
<name>A0A8J8WLJ7_9EURO</name>
<dbReference type="EMBL" id="WIWV01000012">
    <property type="protein sequence ID" value="KAF7718704.1"/>
    <property type="molecule type" value="Genomic_DNA"/>
</dbReference>
<protein>
    <submittedName>
        <fullName evidence="1">Uncharacterized protein</fullName>
    </submittedName>
</protein>
<reference evidence="1" key="1">
    <citation type="journal article" date="2020" name="Front. Microbiol.">
        <title>Gene regulatory networks of Penicillium echinulatum 2HH and Penicillium oxalicum 114-2 inferred by a computational biology approach.</title>
        <authorList>
            <person name="Lenz A.R."/>
            <person name="Galan-Vasquez E."/>
            <person name="Balbinot E."/>
            <person name="De Abreu F.P."/>
            <person name="De Oliveira N.S."/>
            <person name="Da Rosa L.O."/>
            <person name="De Avila E Silva S."/>
            <person name="Camassola M."/>
            <person name="Dillon A.J.P."/>
            <person name="Perez-Rueda E."/>
        </authorList>
    </citation>
    <scope>NUCLEOTIDE SEQUENCE</scope>
    <source>
        <strain evidence="1">S1M29</strain>
    </source>
</reference>
<evidence type="ECO:0000313" key="1">
    <source>
        <dbReference type="EMBL" id="KAF7718704.1"/>
    </source>
</evidence>
<proteinExistence type="predicted"/>
<comment type="caution">
    <text evidence="1">The sequence shown here is derived from an EMBL/GenBank/DDBJ whole genome shotgun (WGS) entry which is preliminary data.</text>
</comment>
<organism evidence="1 2">
    <name type="scientific">Penicillium ucsense</name>
    <dbReference type="NCBI Taxonomy" id="2839758"/>
    <lineage>
        <taxon>Eukaryota</taxon>
        <taxon>Fungi</taxon>
        <taxon>Dikarya</taxon>
        <taxon>Ascomycota</taxon>
        <taxon>Pezizomycotina</taxon>
        <taxon>Eurotiomycetes</taxon>
        <taxon>Eurotiomycetidae</taxon>
        <taxon>Eurotiales</taxon>
        <taxon>Aspergillaceae</taxon>
        <taxon>Penicillium</taxon>
    </lineage>
</organism>
<gene>
    <name evidence="1" type="ORF">PECM_001123</name>
</gene>
<accession>A0A8J8WLJ7</accession>
<dbReference type="Proteomes" id="UP000631181">
    <property type="component" value="Unassembled WGS sequence"/>
</dbReference>
<sequence length="276" mass="30102">MEIPDFDTFDVECEREAIGSSVKSIRAILDTLRAKPGLVTAYAKFTNVPADIAKQKFRKGCQQLYDAATQLLIVTVPGLAHDTAVGKFTWFFTTSCQTAGIELVIPTSSARVHGVQGYKEPDGSWSPEEVPTGRNPIWPSVVLEVGLSESRRKLRADAAWWLANANSAGQVNVVILISINRAVAEIIFESVVLEQPPTHLRGGRKQSRLQTRQSIKVTRPPGGTSQPITTVPSTLPFTITFEEIMCRSPIPPEADMAIPIAALEGIARNVWKAQGL</sequence>